<proteinExistence type="predicted"/>
<protein>
    <submittedName>
        <fullName evidence="1">Uncharacterized protein</fullName>
    </submittedName>
</protein>
<accession>A0ABV0SJE5</accession>
<organism evidence="1 2">
    <name type="scientific">Ilyodon furcidens</name>
    <name type="common">goldbreast splitfin</name>
    <dbReference type="NCBI Taxonomy" id="33524"/>
    <lineage>
        <taxon>Eukaryota</taxon>
        <taxon>Metazoa</taxon>
        <taxon>Chordata</taxon>
        <taxon>Craniata</taxon>
        <taxon>Vertebrata</taxon>
        <taxon>Euteleostomi</taxon>
        <taxon>Actinopterygii</taxon>
        <taxon>Neopterygii</taxon>
        <taxon>Teleostei</taxon>
        <taxon>Neoteleostei</taxon>
        <taxon>Acanthomorphata</taxon>
        <taxon>Ovalentaria</taxon>
        <taxon>Atherinomorphae</taxon>
        <taxon>Cyprinodontiformes</taxon>
        <taxon>Goodeidae</taxon>
        <taxon>Ilyodon</taxon>
    </lineage>
</organism>
<name>A0ABV0SJE5_9TELE</name>
<evidence type="ECO:0000313" key="1">
    <source>
        <dbReference type="EMBL" id="MEQ2220690.1"/>
    </source>
</evidence>
<gene>
    <name evidence="1" type="ORF">ILYODFUR_007969</name>
</gene>
<reference evidence="1 2" key="1">
    <citation type="submission" date="2021-06" db="EMBL/GenBank/DDBJ databases">
        <authorList>
            <person name="Palmer J.M."/>
        </authorList>
    </citation>
    <scope>NUCLEOTIDE SEQUENCE [LARGE SCALE GENOMIC DNA]</scope>
    <source>
        <strain evidence="2">if_2019</strain>
        <tissue evidence="1">Muscle</tissue>
    </source>
</reference>
<evidence type="ECO:0000313" key="2">
    <source>
        <dbReference type="Proteomes" id="UP001482620"/>
    </source>
</evidence>
<keyword evidence="2" id="KW-1185">Reference proteome</keyword>
<sequence>MCCSGLARLSHRKKTPGVAVGLLSLVDQISCNNLNVCVLKLTFGVNVVAHGCPSPSMLGLVVRFCLTSAPWDGLPATFSSIKEYTGAFFAASYFVVCKSVII</sequence>
<dbReference type="Proteomes" id="UP001482620">
    <property type="component" value="Unassembled WGS sequence"/>
</dbReference>
<comment type="caution">
    <text evidence="1">The sequence shown here is derived from an EMBL/GenBank/DDBJ whole genome shotgun (WGS) entry which is preliminary data.</text>
</comment>
<dbReference type="EMBL" id="JAHRIQ010000524">
    <property type="protein sequence ID" value="MEQ2220690.1"/>
    <property type="molecule type" value="Genomic_DNA"/>
</dbReference>